<feature type="transmembrane region" description="Helical" evidence="1">
    <location>
        <begin position="247"/>
        <end position="268"/>
    </location>
</feature>
<dbReference type="AlphaFoldDB" id="A0A0H2SCZ8"/>
<dbReference type="InParanoid" id="A0A0H2SCZ8"/>
<dbReference type="EMBL" id="KQ085885">
    <property type="protein sequence ID" value="KLO19623.1"/>
    <property type="molecule type" value="Genomic_DNA"/>
</dbReference>
<keyword evidence="1" id="KW-0812">Transmembrane</keyword>
<dbReference type="STRING" id="27342.A0A0H2SCZ8"/>
<reference evidence="3 4" key="1">
    <citation type="submission" date="2015-04" db="EMBL/GenBank/DDBJ databases">
        <title>Complete genome sequence of Schizopora paradoxa KUC8140, a cosmopolitan wood degrader in East Asia.</title>
        <authorList>
            <consortium name="DOE Joint Genome Institute"/>
            <person name="Min B."/>
            <person name="Park H."/>
            <person name="Jang Y."/>
            <person name="Kim J.-J."/>
            <person name="Kim K.H."/>
            <person name="Pangilinan J."/>
            <person name="Lipzen A."/>
            <person name="Riley R."/>
            <person name="Grigoriev I.V."/>
            <person name="Spatafora J.W."/>
            <person name="Choi I.-G."/>
        </authorList>
    </citation>
    <scope>NUCLEOTIDE SEQUENCE [LARGE SCALE GENOMIC DNA]</scope>
    <source>
        <strain evidence="3 4">KUC8140</strain>
    </source>
</reference>
<dbReference type="OrthoDB" id="2638860at2759"/>
<accession>A0A0H2SCZ8</accession>
<organism evidence="3 4">
    <name type="scientific">Schizopora paradoxa</name>
    <dbReference type="NCBI Taxonomy" id="27342"/>
    <lineage>
        <taxon>Eukaryota</taxon>
        <taxon>Fungi</taxon>
        <taxon>Dikarya</taxon>
        <taxon>Basidiomycota</taxon>
        <taxon>Agaricomycotina</taxon>
        <taxon>Agaricomycetes</taxon>
        <taxon>Hymenochaetales</taxon>
        <taxon>Schizoporaceae</taxon>
        <taxon>Schizopora</taxon>
    </lineage>
</organism>
<feature type="transmembrane region" description="Helical" evidence="1">
    <location>
        <begin position="179"/>
        <end position="204"/>
    </location>
</feature>
<feature type="domain" description="DUF6533" evidence="2">
    <location>
        <begin position="24"/>
        <end position="68"/>
    </location>
</feature>
<evidence type="ECO:0000256" key="1">
    <source>
        <dbReference type="SAM" id="Phobius"/>
    </source>
</evidence>
<evidence type="ECO:0000259" key="2">
    <source>
        <dbReference type="Pfam" id="PF20151"/>
    </source>
</evidence>
<protein>
    <recommendedName>
        <fullName evidence="2">DUF6533 domain-containing protein</fullName>
    </recommendedName>
</protein>
<feature type="transmembrane region" description="Helical" evidence="1">
    <location>
        <begin position="100"/>
        <end position="119"/>
    </location>
</feature>
<dbReference type="Proteomes" id="UP000053477">
    <property type="component" value="Unassembled WGS sequence"/>
</dbReference>
<name>A0A0H2SCZ8_9AGAM</name>
<keyword evidence="4" id="KW-1185">Reference proteome</keyword>
<sequence length="371" mass="41363">MLNLSPAIASAVPELYRDARIVDYAGVAATAWLLYDICITFVDEVEHVWRTPWSVPKTCFFFSRYASLVIQFINLGASTKWMVLKDDNALNNNLCTGVSLFKVITSLFIGMSVEIIMLLRVHALYGKKRCILIFLTTIYIIELAVVTTMLAVTIHQVLVSKSPVLLDEIPTDSPLTGCYPISVPVYFCVYWTAMIVFQSVLFFMMSTNMLRVGFSGRGLGGIAKTPLLTIFLRDGTIFYAMHVKLNVVPLFVMLNLIEAALLTNLILFKILNSPISQFAVCLHLTVLSVSCSRLILNLRTLSRDPSPDSTCEPFLTIGTIHFMRTVPQNTVDITADIELQNTQTTGYNDGGATNDAESFISIQQRLSEDLR</sequence>
<keyword evidence="1" id="KW-0472">Membrane</keyword>
<evidence type="ECO:0000313" key="3">
    <source>
        <dbReference type="EMBL" id="KLO19623.1"/>
    </source>
</evidence>
<dbReference type="InterPro" id="IPR045340">
    <property type="entry name" value="DUF6533"/>
</dbReference>
<keyword evidence="1" id="KW-1133">Transmembrane helix</keyword>
<feature type="transmembrane region" description="Helical" evidence="1">
    <location>
        <begin position="131"/>
        <end position="159"/>
    </location>
</feature>
<gene>
    <name evidence="3" type="ORF">SCHPADRAFT_51688</name>
</gene>
<dbReference type="Pfam" id="PF20151">
    <property type="entry name" value="DUF6533"/>
    <property type="match status" value="1"/>
</dbReference>
<proteinExistence type="predicted"/>
<evidence type="ECO:0000313" key="4">
    <source>
        <dbReference type="Proteomes" id="UP000053477"/>
    </source>
</evidence>